<dbReference type="InterPro" id="IPR012902">
    <property type="entry name" value="N_methyl_site"/>
</dbReference>
<proteinExistence type="predicted"/>
<dbReference type="Proteomes" id="UP001216510">
    <property type="component" value="Chromosome"/>
</dbReference>
<name>A0ABY8BHY6_9BURK</name>
<keyword evidence="3" id="KW-1185">Reference proteome</keyword>
<gene>
    <name evidence="2" type="ORF">PX653_12400</name>
</gene>
<evidence type="ECO:0000313" key="2">
    <source>
        <dbReference type="EMBL" id="WEF35510.1"/>
    </source>
</evidence>
<dbReference type="InterPro" id="IPR045584">
    <property type="entry name" value="Pilin-like"/>
</dbReference>
<keyword evidence="1" id="KW-1133">Transmembrane helix</keyword>
<sequence length="157" mass="17784">MSARPACLRVQAHGFTVTEVLVAVAICGIVGALAYPNLQEHMVRARRTEAQGALQRLMQQEERYFTLHNRYVAFAPDSTDDDARRFRWWSGTSPERSGYEIAGEACDDRPLDECVQLVATPGTRRVDVHYRDRQCGRLILTSTGERRASGSDPRCWR</sequence>
<reference evidence="2 3" key="1">
    <citation type="submission" date="2023-02" db="EMBL/GenBank/DDBJ databases">
        <title>Gemone sequence of Telluria chitinolytica ACM 3522T.</title>
        <authorList>
            <person name="Frediansyah A."/>
            <person name="Miess H."/>
            <person name="Gross H."/>
        </authorList>
    </citation>
    <scope>NUCLEOTIDE SEQUENCE [LARGE SCALE GENOMIC DNA]</scope>
    <source>
        <strain evidence="2 3">ACM 3522</strain>
    </source>
</reference>
<evidence type="ECO:0000313" key="3">
    <source>
        <dbReference type="Proteomes" id="UP001216510"/>
    </source>
</evidence>
<dbReference type="Gene3D" id="3.30.700.10">
    <property type="entry name" value="Glycoprotein, Type 4 Pilin"/>
    <property type="match status" value="1"/>
</dbReference>
<organism evidence="2 3">
    <name type="scientific">Pseudoduganella chitinolytica</name>
    <dbReference type="NCBI Taxonomy" id="34070"/>
    <lineage>
        <taxon>Bacteria</taxon>
        <taxon>Pseudomonadati</taxon>
        <taxon>Pseudomonadota</taxon>
        <taxon>Betaproteobacteria</taxon>
        <taxon>Burkholderiales</taxon>
        <taxon>Oxalobacteraceae</taxon>
        <taxon>Telluria group</taxon>
        <taxon>Pseudoduganella</taxon>
    </lineage>
</organism>
<dbReference type="Pfam" id="PF07963">
    <property type="entry name" value="N_methyl"/>
    <property type="match status" value="1"/>
</dbReference>
<dbReference type="RefSeq" id="WP_277418163.1">
    <property type="nucleotide sequence ID" value="NZ_CP119083.1"/>
</dbReference>
<dbReference type="NCBIfam" id="TIGR02532">
    <property type="entry name" value="IV_pilin_GFxxxE"/>
    <property type="match status" value="1"/>
</dbReference>
<accession>A0ABY8BHY6</accession>
<keyword evidence="1" id="KW-0812">Transmembrane</keyword>
<dbReference type="SUPFAM" id="SSF54523">
    <property type="entry name" value="Pili subunits"/>
    <property type="match status" value="1"/>
</dbReference>
<dbReference type="InterPro" id="IPR031982">
    <property type="entry name" value="PilE-like"/>
</dbReference>
<dbReference type="Pfam" id="PF16732">
    <property type="entry name" value="ComP_DUS"/>
    <property type="match status" value="1"/>
</dbReference>
<feature type="transmembrane region" description="Helical" evidence="1">
    <location>
        <begin position="20"/>
        <end position="38"/>
    </location>
</feature>
<protein>
    <submittedName>
        <fullName evidence="2">Type IV pilin protein</fullName>
    </submittedName>
</protein>
<keyword evidence="1" id="KW-0472">Membrane</keyword>
<evidence type="ECO:0000256" key="1">
    <source>
        <dbReference type="SAM" id="Phobius"/>
    </source>
</evidence>
<dbReference type="EMBL" id="CP119083">
    <property type="protein sequence ID" value="WEF35510.1"/>
    <property type="molecule type" value="Genomic_DNA"/>
</dbReference>